<proteinExistence type="predicted"/>
<evidence type="ECO:0000313" key="2">
    <source>
        <dbReference type="Proteomes" id="UP000011592"/>
    </source>
</evidence>
<sequence length="57" mass="6318">MAEFCTACPCDDDTIGGVQRLSTDKRDAFVARTTDFEAWTEMKQTAATEDLVTLQNV</sequence>
<name>L9YT71_9EURY</name>
<dbReference type="AlphaFoldDB" id="L9YT71"/>
<dbReference type="Proteomes" id="UP000011592">
    <property type="component" value="Unassembled WGS sequence"/>
</dbReference>
<reference evidence="1 2" key="1">
    <citation type="journal article" date="2014" name="PLoS Genet.">
        <title>Phylogenetically driven sequencing of extremely halophilic archaea reveals strategies for static and dynamic osmo-response.</title>
        <authorList>
            <person name="Becker E.A."/>
            <person name="Seitzer P.M."/>
            <person name="Tritt A."/>
            <person name="Larsen D."/>
            <person name="Krusor M."/>
            <person name="Yao A.I."/>
            <person name="Wu D."/>
            <person name="Madern D."/>
            <person name="Eisen J.A."/>
            <person name="Darling A.E."/>
            <person name="Facciotti M.T."/>
        </authorList>
    </citation>
    <scope>NUCLEOTIDE SEQUENCE [LARGE SCALE GENOMIC DNA]</scope>
    <source>
        <strain evidence="1 2">JCM 14663</strain>
    </source>
</reference>
<evidence type="ECO:0000313" key="1">
    <source>
        <dbReference type="EMBL" id="ELY77334.1"/>
    </source>
</evidence>
<keyword evidence="2" id="KW-1185">Reference proteome</keyword>
<organism evidence="1 2">
    <name type="scientific">Natrinema gari JCM 14663</name>
    <dbReference type="NCBI Taxonomy" id="1230459"/>
    <lineage>
        <taxon>Archaea</taxon>
        <taxon>Methanobacteriati</taxon>
        <taxon>Methanobacteriota</taxon>
        <taxon>Stenosarchaea group</taxon>
        <taxon>Halobacteria</taxon>
        <taxon>Halobacteriales</taxon>
        <taxon>Natrialbaceae</taxon>
        <taxon>Natrinema</taxon>
    </lineage>
</organism>
<comment type="caution">
    <text evidence="1">The sequence shown here is derived from an EMBL/GenBank/DDBJ whole genome shotgun (WGS) entry which is preliminary data.</text>
</comment>
<dbReference type="PATRIC" id="fig|1230459.4.peg.3229"/>
<dbReference type="EMBL" id="AOIJ01000062">
    <property type="protein sequence ID" value="ELY77334.1"/>
    <property type="molecule type" value="Genomic_DNA"/>
</dbReference>
<protein>
    <submittedName>
        <fullName evidence="1">Uncharacterized protein</fullName>
    </submittedName>
</protein>
<gene>
    <name evidence="1" type="ORF">C486_16208</name>
</gene>
<accession>L9YT71</accession>